<sequence>MIPATFDYTRPASVDDAVRALSDAGEDAKVLAGGQSLMPLLRMRLAYPDALIDVGRIGALREIRDEGDALVIGAMATHHEVIRDPLVREHLPLIARATETVADPAVRHRGTFGGSMAHADPAGDLPAVALALDAVFLVRSVRGEREIPAADFFVDWMTSAMEPDELLVGVRVPKLGSGWGVHYEKFHRTAQAWAIVGVACAVRRNGDGVEEARVALTNMGPAPVRASAVETAVSGRPASEDVFRTAAAQAAAGTEPPADLHGSSEYRAHLATVLTARALSAATGA</sequence>
<name>A0A7W7IJ95_9ACTN</name>
<dbReference type="Gene3D" id="3.30.390.50">
    <property type="entry name" value="CO dehydrogenase flavoprotein, C-terminal domain"/>
    <property type="match status" value="1"/>
</dbReference>
<feature type="domain" description="FAD-binding PCMH-type" evidence="4">
    <location>
        <begin position="1"/>
        <end position="177"/>
    </location>
</feature>
<protein>
    <submittedName>
        <fullName evidence="6">Carbon-monoxide dehydrogenase medium subunit</fullName>
        <ecNumber evidence="6">1.2.7.4</ecNumber>
    </submittedName>
    <submittedName>
        <fullName evidence="5">Xanthine dehydrogenase family protein subunit M</fullName>
    </submittedName>
</protein>
<keyword evidence="1" id="KW-0285">Flavoprotein</keyword>
<reference evidence="6 7" key="3">
    <citation type="submission" date="2020-08" db="EMBL/GenBank/DDBJ databases">
        <title>Sequencing the genomes of 1000 actinobacteria strains.</title>
        <authorList>
            <person name="Klenk H.-P."/>
        </authorList>
    </citation>
    <scope>NUCLEOTIDE SEQUENCE [LARGE SCALE GENOMIC DNA]</scope>
    <source>
        <strain evidence="6 7">DSM 44772</strain>
    </source>
</reference>
<dbReference type="InterPro" id="IPR036318">
    <property type="entry name" value="FAD-bd_PCMH-like_sf"/>
</dbReference>
<dbReference type="GO" id="GO:0043885">
    <property type="term" value="F:anaerobic carbon-monoxide dehydrogenase activity"/>
    <property type="evidence" value="ECO:0007669"/>
    <property type="project" value="UniProtKB-EC"/>
</dbReference>
<dbReference type="InterPro" id="IPR016167">
    <property type="entry name" value="FAD-bd_PCMH_sub1"/>
</dbReference>
<reference evidence="8" key="2">
    <citation type="journal article" date="2019" name="Int. J. Syst. Evol. Microbiol.">
        <title>The Global Catalogue of Microorganisms (GCM) 10K type strain sequencing project: providing services to taxonomists for standard genome sequencing and annotation.</title>
        <authorList>
            <consortium name="The Broad Institute Genomics Platform"/>
            <consortium name="The Broad Institute Genome Sequencing Center for Infectious Disease"/>
            <person name="Wu L."/>
            <person name="Ma J."/>
        </authorList>
    </citation>
    <scope>NUCLEOTIDE SEQUENCE [LARGE SCALE GENOMIC DNA]</scope>
    <source>
        <strain evidence="8">JCM 10667</strain>
    </source>
</reference>
<dbReference type="Gene3D" id="3.30.465.10">
    <property type="match status" value="1"/>
</dbReference>
<dbReference type="InterPro" id="IPR036683">
    <property type="entry name" value="CO_DH_flav_C_dom_sf"/>
</dbReference>
<dbReference type="PANTHER" id="PTHR42659">
    <property type="entry name" value="XANTHINE DEHYDROGENASE SUBUNIT C-RELATED"/>
    <property type="match status" value="1"/>
</dbReference>
<reference evidence="5" key="1">
    <citation type="journal article" date="2014" name="Int. J. Syst. Evol. Microbiol.">
        <title>Complete genome of a new Firmicutes species belonging to the dominant human colonic microbiota ('Ruminococcus bicirculans') reveals two chromosomes and a selective capacity to utilize plant glucans.</title>
        <authorList>
            <consortium name="NISC Comparative Sequencing Program"/>
            <person name="Wegmann U."/>
            <person name="Louis P."/>
            <person name="Goesmann A."/>
            <person name="Henrissat B."/>
            <person name="Duncan S.H."/>
            <person name="Flint H.J."/>
        </authorList>
    </citation>
    <scope>NUCLEOTIDE SEQUENCE</scope>
    <source>
        <strain evidence="5">JCM 10667</strain>
    </source>
</reference>
<dbReference type="EC" id="1.2.7.4" evidence="6"/>
<dbReference type="InterPro" id="IPR016166">
    <property type="entry name" value="FAD-bd_PCMH"/>
</dbReference>
<comment type="caution">
    <text evidence="6">The sequence shown here is derived from an EMBL/GenBank/DDBJ whole genome shotgun (WGS) entry which is preliminary data.</text>
</comment>
<evidence type="ECO:0000259" key="4">
    <source>
        <dbReference type="PROSITE" id="PS51387"/>
    </source>
</evidence>
<keyword evidence="8" id="KW-1185">Reference proteome</keyword>
<dbReference type="Proteomes" id="UP000549343">
    <property type="component" value="Unassembled WGS sequence"/>
</dbReference>
<dbReference type="EMBL" id="JACHMV010000001">
    <property type="protein sequence ID" value="MBB4778136.1"/>
    <property type="molecule type" value="Genomic_DNA"/>
</dbReference>
<keyword evidence="3 6" id="KW-0560">Oxidoreductase</keyword>
<dbReference type="PANTHER" id="PTHR42659:SF2">
    <property type="entry name" value="XANTHINE DEHYDROGENASE SUBUNIT C-RELATED"/>
    <property type="match status" value="1"/>
</dbReference>
<dbReference type="SMART" id="SM01092">
    <property type="entry name" value="CO_deh_flav_C"/>
    <property type="match status" value="1"/>
</dbReference>
<accession>A0A7W7IJ95</accession>
<dbReference type="Gene3D" id="3.30.43.10">
    <property type="entry name" value="Uridine Diphospho-n-acetylenolpyruvylglucosamine Reductase, domain 2"/>
    <property type="match status" value="1"/>
</dbReference>
<dbReference type="PROSITE" id="PS51387">
    <property type="entry name" value="FAD_PCMH"/>
    <property type="match status" value="1"/>
</dbReference>
<evidence type="ECO:0000313" key="8">
    <source>
        <dbReference type="Proteomes" id="UP001501427"/>
    </source>
</evidence>
<dbReference type="SUPFAM" id="SSF55447">
    <property type="entry name" value="CO dehydrogenase flavoprotein C-terminal domain-like"/>
    <property type="match status" value="1"/>
</dbReference>
<evidence type="ECO:0000256" key="3">
    <source>
        <dbReference type="ARBA" id="ARBA00023002"/>
    </source>
</evidence>
<gene>
    <name evidence="6" type="ORF">F4557_006554</name>
    <name evidence="5" type="ORF">GCM10009546_71400</name>
</gene>
<dbReference type="FunFam" id="3.30.465.10:FF:000017">
    <property type="entry name" value="Xanthine dehydrogenase, FAD binding subunit"/>
    <property type="match status" value="1"/>
</dbReference>
<dbReference type="InterPro" id="IPR005107">
    <property type="entry name" value="CO_DH_flav_C"/>
</dbReference>
<dbReference type="EMBL" id="BAAAHD010000094">
    <property type="protein sequence ID" value="GAA0599146.1"/>
    <property type="molecule type" value="Genomic_DNA"/>
</dbReference>
<dbReference type="InterPro" id="IPR016169">
    <property type="entry name" value="FAD-bd_PCMH_sub2"/>
</dbReference>
<dbReference type="Proteomes" id="UP001501427">
    <property type="component" value="Unassembled WGS sequence"/>
</dbReference>
<evidence type="ECO:0000313" key="7">
    <source>
        <dbReference type="Proteomes" id="UP000549343"/>
    </source>
</evidence>
<dbReference type="Pfam" id="PF00941">
    <property type="entry name" value="FAD_binding_5"/>
    <property type="match status" value="1"/>
</dbReference>
<evidence type="ECO:0000313" key="5">
    <source>
        <dbReference type="EMBL" id="GAA0599146.1"/>
    </source>
</evidence>
<dbReference type="Pfam" id="PF03450">
    <property type="entry name" value="CO_deh_flav_C"/>
    <property type="match status" value="1"/>
</dbReference>
<dbReference type="InterPro" id="IPR002346">
    <property type="entry name" value="Mopterin_DH_FAD-bd"/>
</dbReference>
<proteinExistence type="predicted"/>
<dbReference type="SUPFAM" id="SSF56176">
    <property type="entry name" value="FAD-binding/transporter-associated domain-like"/>
    <property type="match status" value="1"/>
</dbReference>
<evidence type="ECO:0000256" key="1">
    <source>
        <dbReference type="ARBA" id="ARBA00022630"/>
    </source>
</evidence>
<dbReference type="GO" id="GO:0071949">
    <property type="term" value="F:FAD binding"/>
    <property type="evidence" value="ECO:0007669"/>
    <property type="project" value="InterPro"/>
</dbReference>
<evidence type="ECO:0000256" key="2">
    <source>
        <dbReference type="ARBA" id="ARBA00022827"/>
    </source>
</evidence>
<evidence type="ECO:0000313" key="6">
    <source>
        <dbReference type="EMBL" id="MBB4778136.1"/>
    </source>
</evidence>
<keyword evidence="2" id="KW-0274">FAD</keyword>
<dbReference type="RefSeq" id="WP_184889033.1">
    <property type="nucleotide sequence ID" value="NZ_BAAAHD010000094.1"/>
</dbReference>
<dbReference type="AlphaFoldDB" id="A0A7W7IJ95"/>
<reference evidence="5" key="4">
    <citation type="submission" date="2023-12" db="EMBL/GenBank/DDBJ databases">
        <authorList>
            <person name="Sun Q."/>
            <person name="Inoue M."/>
        </authorList>
    </citation>
    <scope>NUCLEOTIDE SEQUENCE</scope>
    <source>
        <strain evidence="5">JCM 10667</strain>
    </source>
</reference>
<organism evidence="6 7">
    <name type="scientific">Actinomadura livida</name>
    <dbReference type="NCBI Taxonomy" id="79909"/>
    <lineage>
        <taxon>Bacteria</taxon>
        <taxon>Bacillati</taxon>
        <taxon>Actinomycetota</taxon>
        <taxon>Actinomycetes</taxon>
        <taxon>Streptosporangiales</taxon>
        <taxon>Thermomonosporaceae</taxon>
        <taxon>Actinomadura</taxon>
    </lineage>
</organism>
<dbReference type="InterPro" id="IPR051312">
    <property type="entry name" value="Diverse_Substr_Oxidored"/>
</dbReference>